<dbReference type="Gene3D" id="1.10.760.10">
    <property type="entry name" value="Cytochrome c-like domain"/>
    <property type="match status" value="1"/>
</dbReference>
<reference evidence="8" key="1">
    <citation type="submission" date="2020-12" db="EMBL/GenBank/DDBJ databases">
        <title>Ramlibacter sp. nov., isolated from a freshwater alga, Cryptomonas.</title>
        <authorList>
            <person name="Kim H.M."/>
            <person name="Jeon C.O."/>
        </authorList>
    </citation>
    <scope>NUCLEOTIDE SEQUENCE</scope>
    <source>
        <strain evidence="8">CrO1</strain>
    </source>
</reference>
<gene>
    <name evidence="8" type="ORF">I8E28_20090</name>
</gene>
<evidence type="ECO:0000313" key="8">
    <source>
        <dbReference type="EMBL" id="MBK0394916.1"/>
    </source>
</evidence>
<evidence type="ECO:0000259" key="7">
    <source>
        <dbReference type="PROSITE" id="PS51007"/>
    </source>
</evidence>
<evidence type="ECO:0000256" key="4">
    <source>
        <dbReference type="PROSITE-ProRule" id="PRU00433"/>
    </source>
</evidence>
<keyword evidence="1 4" id="KW-0349">Heme</keyword>
<evidence type="ECO:0000256" key="2">
    <source>
        <dbReference type="ARBA" id="ARBA00022723"/>
    </source>
</evidence>
<keyword evidence="9" id="KW-1185">Reference proteome</keyword>
<feature type="domain" description="Cytochrome c" evidence="7">
    <location>
        <begin position="58"/>
        <end position="146"/>
    </location>
</feature>
<keyword evidence="3 4" id="KW-0408">Iron</keyword>
<dbReference type="PANTHER" id="PTHR35008">
    <property type="entry name" value="BLL4482 PROTEIN-RELATED"/>
    <property type="match status" value="1"/>
</dbReference>
<dbReference type="RefSeq" id="WP_200789994.1">
    <property type="nucleotide sequence ID" value="NZ_JAEDAO010000001.1"/>
</dbReference>
<dbReference type="SUPFAM" id="SSF46626">
    <property type="entry name" value="Cytochrome c"/>
    <property type="match status" value="1"/>
</dbReference>
<evidence type="ECO:0000256" key="1">
    <source>
        <dbReference type="ARBA" id="ARBA00022617"/>
    </source>
</evidence>
<keyword evidence="6" id="KW-0732">Signal</keyword>
<dbReference type="Proteomes" id="UP000617041">
    <property type="component" value="Unassembled WGS sequence"/>
</dbReference>
<organism evidence="8 9">
    <name type="scientific">Ramlibacter algicola</name>
    <dbReference type="NCBI Taxonomy" id="2795217"/>
    <lineage>
        <taxon>Bacteria</taxon>
        <taxon>Pseudomonadati</taxon>
        <taxon>Pseudomonadota</taxon>
        <taxon>Betaproteobacteria</taxon>
        <taxon>Burkholderiales</taxon>
        <taxon>Comamonadaceae</taxon>
        <taxon>Ramlibacter</taxon>
    </lineage>
</organism>
<dbReference type="GO" id="GO:0009055">
    <property type="term" value="F:electron transfer activity"/>
    <property type="evidence" value="ECO:0007669"/>
    <property type="project" value="InterPro"/>
</dbReference>
<dbReference type="PROSITE" id="PS51007">
    <property type="entry name" value="CYTC"/>
    <property type="match status" value="1"/>
</dbReference>
<comment type="caution">
    <text evidence="8">The sequence shown here is derived from an EMBL/GenBank/DDBJ whole genome shotgun (WGS) entry which is preliminary data.</text>
</comment>
<dbReference type="GO" id="GO:0020037">
    <property type="term" value="F:heme binding"/>
    <property type="evidence" value="ECO:0007669"/>
    <property type="project" value="InterPro"/>
</dbReference>
<evidence type="ECO:0000256" key="6">
    <source>
        <dbReference type="SAM" id="SignalP"/>
    </source>
</evidence>
<dbReference type="InterPro" id="IPR036909">
    <property type="entry name" value="Cyt_c-like_dom_sf"/>
</dbReference>
<evidence type="ECO:0000313" key="9">
    <source>
        <dbReference type="Proteomes" id="UP000617041"/>
    </source>
</evidence>
<dbReference type="EMBL" id="JAEDAO010000001">
    <property type="protein sequence ID" value="MBK0394916.1"/>
    <property type="molecule type" value="Genomic_DNA"/>
</dbReference>
<proteinExistence type="predicted"/>
<feature type="signal peptide" evidence="6">
    <location>
        <begin position="1"/>
        <end position="19"/>
    </location>
</feature>
<dbReference type="GO" id="GO:0046872">
    <property type="term" value="F:metal ion binding"/>
    <property type="evidence" value="ECO:0007669"/>
    <property type="project" value="UniProtKB-KW"/>
</dbReference>
<dbReference type="InterPro" id="IPR051459">
    <property type="entry name" value="Cytochrome_c-type_DH"/>
</dbReference>
<evidence type="ECO:0000256" key="5">
    <source>
        <dbReference type="SAM" id="MobiDB-lite"/>
    </source>
</evidence>
<sequence length="194" mass="20581">MFEKAIASALLVTSISTVAQPGPAPAWKSVGRTAAATEVTSKAITVFPDGAGLPTGRGTVERGRDIFAARCAACHGWKAEGNDYYPALVGGQGTLKSREPILTVGSYWPHATTLWDYIRRAMPYDEPGSLSTDDSYAVTSYILHLNGLLEADGVLDHKVLSAVRMPNRDGFVPDGRRGSARNGLIPHDAATAGR</sequence>
<evidence type="ECO:0000256" key="3">
    <source>
        <dbReference type="ARBA" id="ARBA00023004"/>
    </source>
</evidence>
<dbReference type="Pfam" id="PF00034">
    <property type="entry name" value="Cytochrom_C"/>
    <property type="match status" value="1"/>
</dbReference>
<keyword evidence="2 4" id="KW-0479">Metal-binding</keyword>
<feature type="region of interest" description="Disordered" evidence="5">
    <location>
        <begin position="171"/>
        <end position="194"/>
    </location>
</feature>
<dbReference type="AlphaFoldDB" id="A0A934UTG2"/>
<dbReference type="PANTHER" id="PTHR35008:SF8">
    <property type="entry name" value="ALCOHOL DEHYDROGENASE CYTOCHROME C SUBUNIT"/>
    <property type="match status" value="1"/>
</dbReference>
<accession>A0A934UTG2</accession>
<feature type="chain" id="PRO_5037934319" evidence="6">
    <location>
        <begin position="20"/>
        <end position="194"/>
    </location>
</feature>
<protein>
    <submittedName>
        <fullName evidence="8">Cytochrome c</fullName>
    </submittedName>
</protein>
<name>A0A934UTG2_9BURK</name>
<dbReference type="InterPro" id="IPR009056">
    <property type="entry name" value="Cyt_c-like_dom"/>
</dbReference>